<evidence type="ECO:0000313" key="2">
    <source>
        <dbReference type="Proteomes" id="UP000565715"/>
    </source>
</evidence>
<dbReference type="Proteomes" id="UP000565715">
    <property type="component" value="Unassembled WGS sequence"/>
</dbReference>
<organism evidence="1 2">
    <name type="scientific">Nocardia speluncae</name>
    <dbReference type="NCBI Taxonomy" id="419477"/>
    <lineage>
        <taxon>Bacteria</taxon>
        <taxon>Bacillati</taxon>
        <taxon>Actinomycetota</taxon>
        <taxon>Actinomycetes</taxon>
        <taxon>Mycobacteriales</taxon>
        <taxon>Nocardiaceae</taxon>
        <taxon>Nocardia</taxon>
    </lineage>
</organism>
<evidence type="ECO:0000313" key="1">
    <source>
        <dbReference type="EMBL" id="NKY36150.1"/>
    </source>
</evidence>
<dbReference type="EMBL" id="JAAXOO010000006">
    <property type="protein sequence ID" value="NKY36150.1"/>
    <property type="molecule type" value="Genomic_DNA"/>
</dbReference>
<dbReference type="Pfam" id="PF06013">
    <property type="entry name" value="WXG100"/>
    <property type="match status" value="1"/>
</dbReference>
<gene>
    <name evidence="1" type="ORF">HGA13_24215</name>
</gene>
<name>A0A846XNB8_9NOCA</name>
<accession>A0A846XNB8</accession>
<sequence length="243" mass="25113">MAVPPVEKLAEPALEDPMNDKFEFLVTANEISPAYWACTWSKNVLGVDPVEWFAQKIAGDWEALQKAGKAVENLAGYSSSFSAEIENAAKAVDTTWDGNAATSAQTYFAELSTSVAAQVDSLNTIADEIKNFANAAYYGAKTIGDSVQTLLDLAAVAIIEWVAVKVSAATGVGAVATAALIAAATLSTLKVIEEFGLIVAAFSSIYIGLEGIAGLVYAGAGAIQGGDLTALPQKSYDHPGAGA</sequence>
<dbReference type="SUPFAM" id="SSF140453">
    <property type="entry name" value="EsxAB dimer-like"/>
    <property type="match status" value="1"/>
</dbReference>
<keyword evidence="2" id="KW-1185">Reference proteome</keyword>
<dbReference type="AlphaFoldDB" id="A0A846XNB8"/>
<comment type="caution">
    <text evidence="1">The sequence shown here is derived from an EMBL/GenBank/DDBJ whole genome shotgun (WGS) entry which is preliminary data.</text>
</comment>
<proteinExistence type="predicted"/>
<protein>
    <submittedName>
        <fullName evidence="1">WXG100 family type VII secretion target</fullName>
    </submittedName>
</protein>
<dbReference type="RefSeq" id="WP_068045100.1">
    <property type="nucleotide sequence ID" value="NZ_JAAXOO010000006.1"/>
</dbReference>
<reference evidence="1 2" key="1">
    <citation type="submission" date="2020-04" db="EMBL/GenBank/DDBJ databases">
        <title>MicrobeNet Type strains.</title>
        <authorList>
            <person name="Nicholson A.C."/>
        </authorList>
    </citation>
    <scope>NUCLEOTIDE SEQUENCE [LARGE SCALE GENOMIC DNA]</scope>
    <source>
        <strain evidence="1 2">DSM 45078</strain>
    </source>
</reference>
<dbReference type="InterPro" id="IPR010310">
    <property type="entry name" value="T7SS_ESAT-6-like"/>
</dbReference>
<dbReference type="InterPro" id="IPR036689">
    <property type="entry name" value="ESAT-6-like_sf"/>
</dbReference>
<dbReference type="Gene3D" id="1.10.287.1060">
    <property type="entry name" value="ESAT-6-like"/>
    <property type="match status" value="1"/>
</dbReference>